<comment type="pathway">
    <text evidence="8 12">Amino-acid biosynthesis; L-lysine biosynthesis via DAP pathway; (S)-tetrahydrodipicolinate from L-aspartate: step 4/4.</text>
</comment>
<dbReference type="PIRSF" id="PIRSF000161">
    <property type="entry name" value="DHPR"/>
    <property type="match status" value="1"/>
</dbReference>
<keyword evidence="3 12" id="KW-0521">NADP</keyword>
<evidence type="ECO:0000313" key="16">
    <source>
        <dbReference type="Proteomes" id="UP000197277"/>
    </source>
</evidence>
<dbReference type="InterPro" id="IPR000846">
    <property type="entry name" value="DapB_N"/>
</dbReference>
<dbReference type="Gene3D" id="3.30.360.10">
    <property type="entry name" value="Dihydrodipicolinate Reductase, domain 2"/>
    <property type="match status" value="1"/>
</dbReference>
<feature type="active site" description="Proton donor" evidence="12">
    <location>
        <position position="140"/>
    </location>
</feature>
<evidence type="ECO:0000256" key="8">
    <source>
        <dbReference type="ARBA" id="ARBA00037922"/>
    </source>
</evidence>
<dbReference type="SUPFAM" id="SSF55347">
    <property type="entry name" value="Glyceraldehyde-3-phosphate dehydrogenase-like, C-terminal domain"/>
    <property type="match status" value="1"/>
</dbReference>
<comment type="subcellular location">
    <subcellularLocation>
        <location evidence="12">Cytoplasm</location>
    </subcellularLocation>
</comment>
<protein>
    <recommendedName>
        <fullName evidence="9 12">4-hydroxy-tetrahydrodipicolinate reductase</fullName>
        <shortName evidence="12">HTPA reductase</shortName>
        <ecNumber evidence="9 12">1.17.1.8</ecNumber>
    </recommendedName>
</protein>
<comment type="caution">
    <text evidence="12">Was originally thought to be a dihydrodipicolinate reductase (DHDPR), catalyzing the conversion of dihydrodipicolinate to tetrahydrodipicolinate. However, it was shown in E.coli that the substrate of the enzymatic reaction is not dihydrodipicolinate (DHDP) but in fact (2S,4S)-4-hydroxy-2,3,4,5-tetrahydrodipicolinic acid (HTPA), the product released by the DapA-catalyzed reaction.</text>
</comment>
<evidence type="ECO:0000256" key="6">
    <source>
        <dbReference type="ARBA" id="ARBA00023027"/>
    </source>
</evidence>
<dbReference type="InterPro" id="IPR036291">
    <property type="entry name" value="NAD(P)-bd_dom_sf"/>
</dbReference>
<dbReference type="EMBL" id="NIRR01000040">
    <property type="protein sequence ID" value="OWP61869.1"/>
    <property type="molecule type" value="Genomic_DNA"/>
</dbReference>
<feature type="binding site" evidence="12">
    <location>
        <position position="31"/>
    </location>
    <ligand>
        <name>NAD(+)</name>
        <dbReference type="ChEBI" id="CHEBI:57540"/>
    </ligand>
</feature>
<feature type="binding site" evidence="12">
    <location>
        <begin position="76"/>
        <end position="78"/>
    </location>
    <ligand>
        <name>NAD(+)</name>
        <dbReference type="ChEBI" id="CHEBI:57540"/>
    </ligand>
</feature>
<dbReference type="GO" id="GO:0009089">
    <property type="term" value="P:lysine biosynthetic process via diaminopimelate"/>
    <property type="evidence" value="ECO:0007669"/>
    <property type="project" value="UniProtKB-UniRule"/>
</dbReference>
<proteinExistence type="inferred from homology"/>
<dbReference type="Proteomes" id="UP000197277">
    <property type="component" value="Unassembled WGS sequence"/>
</dbReference>
<evidence type="ECO:0000256" key="12">
    <source>
        <dbReference type="HAMAP-Rule" id="MF_00102"/>
    </source>
</evidence>
<dbReference type="GO" id="GO:0051287">
    <property type="term" value="F:NAD binding"/>
    <property type="evidence" value="ECO:0007669"/>
    <property type="project" value="UniProtKB-UniRule"/>
</dbReference>
<dbReference type="GO" id="GO:0019877">
    <property type="term" value="P:diaminopimelate biosynthetic process"/>
    <property type="evidence" value="ECO:0007669"/>
    <property type="project" value="UniProtKB-UniRule"/>
</dbReference>
<dbReference type="GO" id="GO:0050661">
    <property type="term" value="F:NADP binding"/>
    <property type="evidence" value="ECO:0007669"/>
    <property type="project" value="UniProtKB-UniRule"/>
</dbReference>
<comment type="function">
    <text evidence="12">Catalyzes the conversion of 4-hydroxy-tetrahydrodipicolinate (HTPA) to tetrahydrodipicolinate.</text>
</comment>
<dbReference type="AlphaFoldDB" id="A0A246FH67"/>
<dbReference type="PANTHER" id="PTHR20836">
    <property type="entry name" value="DIHYDRODIPICOLINATE REDUCTASE"/>
    <property type="match status" value="1"/>
</dbReference>
<comment type="catalytic activity">
    <reaction evidence="11 12">
        <text>(S)-2,3,4,5-tetrahydrodipicolinate + NAD(+) + H2O = (2S,4S)-4-hydroxy-2,3,4,5-tetrahydrodipicolinate + NADH + H(+)</text>
        <dbReference type="Rhea" id="RHEA:35323"/>
        <dbReference type="ChEBI" id="CHEBI:15377"/>
        <dbReference type="ChEBI" id="CHEBI:15378"/>
        <dbReference type="ChEBI" id="CHEBI:16845"/>
        <dbReference type="ChEBI" id="CHEBI:57540"/>
        <dbReference type="ChEBI" id="CHEBI:57945"/>
        <dbReference type="ChEBI" id="CHEBI:67139"/>
        <dbReference type="EC" id="1.17.1.8"/>
    </reaction>
</comment>
<comment type="subunit">
    <text evidence="12">Homotetramer.</text>
</comment>
<sequence>MNILLIGYGKMGRAIEAQAQAQGHQIAGIIDPSHPDVRITDFTPSQVDVAIEFTHPDAAFQNVAACLKQGLPVVCGSTGWLHHFAEAQALSAQTNTPLFYASNYSVGVNLFFHFSEYMAAKMHQFGGYDVQVREIHHTQKVDQPSGTALTVAEGILRHFPGKTTWRNDLTTEAHELAVISEREGAVIGTHIVTYSSPADTLEIKHEAHTREGFVQGALLAAEWLPGRQGVFGMKDLLGI</sequence>
<evidence type="ECO:0000256" key="9">
    <source>
        <dbReference type="ARBA" id="ARBA00038983"/>
    </source>
</evidence>
<comment type="catalytic activity">
    <reaction evidence="10 12">
        <text>(S)-2,3,4,5-tetrahydrodipicolinate + NADP(+) + H2O = (2S,4S)-4-hydroxy-2,3,4,5-tetrahydrodipicolinate + NADPH + H(+)</text>
        <dbReference type="Rhea" id="RHEA:35331"/>
        <dbReference type="ChEBI" id="CHEBI:15377"/>
        <dbReference type="ChEBI" id="CHEBI:15378"/>
        <dbReference type="ChEBI" id="CHEBI:16845"/>
        <dbReference type="ChEBI" id="CHEBI:57783"/>
        <dbReference type="ChEBI" id="CHEBI:58349"/>
        <dbReference type="ChEBI" id="CHEBI:67139"/>
        <dbReference type="EC" id="1.17.1.8"/>
    </reaction>
</comment>
<comment type="caution">
    <text evidence="15">The sequence shown here is derived from an EMBL/GenBank/DDBJ whole genome shotgun (WGS) entry which is preliminary data.</text>
</comment>
<evidence type="ECO:0000256" key="10">
    <source>
        <dbReference type="ARBA" id="ARBA00049080"/>
    </source>
</evidence>
<keyword evidence="16" id="KW-1185">Reference proteome</keyword>
<dbReference type="Pfam" id="PF05173">
    <property type="entry name" value="DapB_C"/>
    <property type="match status" value="1"/>
</dbReference>
<organism evidence="15 16">
    <name type="scientific">Hymenobacter amundsenii</name>
    <dbReference type="NCBI Taxonomy" id="2006685"/>
    <lineage>
        <taxon>Bacteria</taxon>
        <taxon>Pseudomonadati</taxon>
        <taxon>Bacteroidota</taxon>
        <taxon>Cytophagia</taxon>
        <taxon>Cytophagales</taxon>
        <taxon>Hymenobacteraceae</taxon>
        <taxon>Hymenobacter</taxon>
    </lineage>
</organism>
<evidence type="ECO:0000256" key="7">
    <source>
        <dbReference type="ARBA" id="ARBA00023154"/>
    </source>
</evidence>
<dbReference type="PANTHER" id="PTHR20836:SF0">
    <property type="entry name" value="4-HYDROXY-TETRAHYDRODIPICOLINATE REDUCTASE 1, CHLOROPLASTIC-RELATED"/>
    <property type="match status" value="1"/>
</dbReference>
<feature type="active site" description="Proton donor/acceptor" evidence="12">
    <location>
        <position position="136"/>
    </location>
</feature>
<evidence type="ECO:0000256" key="4">
    <source>
        <dbReference type="ARBA" id="ARBA00022915"/>
    </source>
</evidence>
<dbReference type="EC" id="1.17.1.8" evidence="9 12"/>
<feature type="binding site" evidence="12">
    <location>
        <begin position="146"/>
        <end position="147"/>
    </location>
    <ligand>
        <name>(S)-2,3,4,5-tetrahydrodipicolinate</name>
        <dbReference type="ChEBI" id="CHEBI:16845"/>
    </ligand>
</feature>
<dbReference type="UniPathway" id="UPA00034">
    <property type="reaction ID" value="UER00018"/>
</dbReference>
<evidence type="ECO:0000256" key="1">
    <source>
        <dbReference type="ARBA" id="ARBA00006642"/>
    </source>
</evidence>
<dbReference type="InterPro" id="IPR022663">
    <property type="entry name" value="DapB_C"/>
</dbReference>
<keyword evidence="5 12" id="KW-0560">Oxidoreductase</keyword>
<feature type="binding site" evidence="12">
    <location>
        <position position="137"/>
    </location>
    <ligand>
        <name>(S)-2,3,4,5-tetrahydrodipicolinate</name>
        <dbReference type="ChEBI" id="CHEBI:16845"/>
    </ligand>
</feature>
<evidence type="ECO:0000313" key="15">
    <source>
        <dbReference type="EMBL" id="OWP61869.1"/>
    </source>
</evidence>
<evidence type="ECO:0000259" key="13">
    <source>
        <dbReference type="Pfam" id="PF01113"/>
    </source>
</evidence>
<name>A0A246FH67_9BACT</name>
<dbReference type="Pfam" id="PF01113">
    <property type="entry name" value="DapB_N"/>
    <property type="match status" value="1"/>
</dbReference>
<dbReference type="RefSeq" id="WP_088465690.1">
    <property type="nucleotide sequence ID" value="NZ_NIRR01000040.1"/>
</dbReference>
<dbReference type="NCBIfam" id="TIGR00036">
    <property type="entry name" value="dapB"/>
    <property type="match status" value="1"/>
</dbReference>
<evidence type="ECO:0000256" key="2">
    <source>
        <dbReference type="ARBA" id="ARBA00022605"/>
    </source>
</evidence>
<feature type="domain" description="Dihydrodipicolinate reductase C-terminal" evidence="14">
    <location>
        <begin position="107"/>
        <end position="237"/>
    </location>
</feature>
<comment type="caution">
    <text evidence="12">Lacks conserved residue(s) required for the propagation of feature annotation.</text>
</comment>
<dbReference type="HAMAP" id="MF_00102">
    <property type="entry name" value="DapB"/>
    <property type="match status" value="1"/>
</dbReference>
<keyword evidence="7 12" id="KW-0457">Lysine biosynthesis</keyword>
<dbReference type="InterPro" id="IPR023940">
    <property type="entry name" value="DHDPR_bac"/>
</dbReference>
<accession>A0A246FH67</accession>
<reference evidence="15 16" key="1">
    <citation type="submission" date="2017-06" db="EMBL/GenBank/DDBJ databases">
        <title>Hymenobacter amundsenii sp. nov. isolated from regoliths in Antarctica.</title>
        <authorList>
            <person name="Sedlacek I."/>
            <person name="Kralova S."/>
            <person name="Pantucek R."/>
            <person name="Svec P."/>
            <person name="Holochova P."/>
            <person name="Stankova E."/>
            <person name="Vrbovska V."/>
            <person name="Busse H.-J."/>
        </authorList>
    </citation>
    <scope>NUCLEOTIDE SEQUENCE [LARGE SCALE GENOMIC DNA]</scope>
    <source>
        <strain evidence="15 16">CCM 8682</strain>
    </source>
</reference>
<dbReference type="GO" id="GO:0005829">
    <property type="term" value="C:cytosol"/>
    <property type="evidence" value="ECO:0007669"/>
    <property type="project" value="TreeGrafter"/>
</dbReference>
<keyword evidence="6 12" id="KW-0520">NAD</keyword>
<evidence type="ECO:0000256" key="3">
    <source>
        <dbReference type="ARBA" id="ARBA00022857"/>
    </source>
</evidence>
<evidence type="ECO:0000259" key="14">
    <source>
        <dbReference type="Pfam" id="PF05173"/>
    </source>
</evidence>
<dbReference type="GO" id="GO:0016726">
    <property type="term" value="F:oxidoreductase activity, acting on CH or CH2 groups, NAD or NADP as acceptor"/>
    <property type="evidence" value="ECO:0007669"/>
    <property type="project" value="UniProtKB-UniRule"/>
</dbReference>
<dbReference type="CDD" id="cd02274">
    <property type="entry name" value="DHDPR_N"/>
    <property type="match status" value="1"/>
</dbReference>
<dbReference type="OrthoDB" id="9790352at2"/>
<comment type="similarity">
    <text evidence="1 12">Belongs to the DapB family.</text>
</comment>
<feature type="binding site" evidence="12">
    <location>
        <begin position="101"/>
        <end position="104"/>
    </location>
    <ligand>
        <name>NAD(+)</name>
        <dbReference type="ChEBI" id="CHEBI:57540"/>
    </ligand>
</feature>
<keyword evidence="2 12" id="KW-0028">Amino-acid biosynthesis</keyword>
<dbReference type="Gene3D" id="3.40.50.720">
    <property type="entry name" value="NAD(P)-binding Rossmann-like Domain"/>
    <property type="match status" value="1"/>
</dbReference>
<dbReference type="GO" id="GO:0008839">
    <property type="term" value="F:4-hydroxy-tetrahydrodipicolinate reductase"/>
    <property type="evidence" value="ECO:0007669"/>
    <property type="project" value="UniProtKB-UniRule"/>
</dbReference>
<dbReference type="SUPFAM" id="SSF51735">
    <property type="entry name" value="NAD(P)-binding Rossmann-fold domains"/>
    <property type="match status" value="1"/>
</dbReference>
<gene>
    <name evidence="12 15" type="primary">dapB</name>
    <name evidence="15" type="ORF">CDA63_17155</name>
</gene>
<evidence type="ECO:0000256" key="5">
    <source>
        <dbReference type="ARBA" id="ARBA00023002"/>
    </source>
</evidence>
<keyword evidence="12" id="KW-0963">Cytoplasm</keyword>
<keyword evidence="4 12" id="KW-0220">Diaminopimelate biosynthesis</keyword>
<evidence type="ECO:0000256" key="11">
    <source>
        <dbReference type="ARBA" id="ARBA00049396"/>
    </source>
</evidence>
<feature type="domain" description="Dihydrodipicolinate reductase N-terminal" evidence="13">
    <location>
        <begin position="1"/>
        <end position="104"/>
    </location>
</feature>